<dbReference type="InterPro" id="IPR029063">
    <property type="entry name" value="SAM-dependent_MTases_sf"/>
</dbReference>
<dbReference type="PROSITE" id="PS00094">
    <property type="entry name" value="C5_MTASE_1"/>
    <property type="match status" value="1"/>
</dbReference>
<evidence type="ECO:0000256" key="3">
    <source>
        <dbReference type="ARBA" id="ARBA00022691"/>
    </source>
</evidence>
<accession>A0A7S3SNU9</accession>
<keyword evidence="3 4" id="KW-0949">S-adenosyl-L-methionine</keyword>
<keyword evidence="2 4" id="KW-0808">Transferase</keyword>
<dbReference type="Pfam" id="PF00145">
    <property type="entry name" value="DNA_methylase"/>
    <property type="match status" value="1"/>
</dbReference>
<dbReference type="InterPro" id="IPR050750">
    <property type="entry name" value="C5-MTase"/>
</dbReference>
<feature type="active site" evidence="4">
    <location>
        <position position="215"/>
    </location>
</feature>
<comment type="catalytic activity">
    <reaction evidence="6">
        <text>a 2'-deoxycytidine in DNA + S-adenosyl-L-methionine = a 5-methyl-2'-deoxycytidine in DNA + S-adenosyl-L-homocysteine + H(+)</text>
        <dbReference type="Rhea" id="RHEA:13681"/>
        <dbReference type="Rhea" id="RHEA-COMP:11369"/>
        <dbReference type="Rhea" id="RHEA-COMP:11370"/>
        <dbReference type="ChEBI" id="CHEBI:15378"/>
        <dbReference type="ChEBI" id="CHEBI:57856"/>
        <dbReference type="ChEBI" id="CHEBI:59789"/>
        <dbReference type="ChEBI" id="CHEBI:85452"/>
        <dbReference type="ChEBI" id="CHEBI:85454"/>
        <dbReference type="EC" id="2.1.1.37"/>
    </reaction>
</comment>
<evidence type="ECO:0000313" key="7">
    <source>
        <dbReference type="EMBL" id="CAE0559373.1"/>
    </source>
</evidence>
<dbReference type="PRINTS" id="PR00105">
    <property type="entry name" value="C5METTRFRASE"/>
</dbReference>
<keyword evidence="1 4" id="KW-0489">Methyltransferase</keyword>
<dbReference type="InterPro" id="IPR018117">
    <property type="entry name" value="C5_DNA_meth_AS"/>
</dbReference>
<dbReference type="NCBIfam" id="TIGR00675">
    <property type="entry name" value="dcm"/>
    <property type="match status" value="1"/>
</dbReference>
<proteinExistence type="inferred from homology"/>
<dbReference type="EC" id="2.1.1.37" evidence="6"/>
<dbReference type="PANTHER" id="PTHR46098:SF1">
    <property type="entry name" value="TRNA (CYTOSINE(38)-C(5))-METHYLTRANSFERASE"/>
    <property type="match status" value="1"/>
</dbReference>
<evidence type="ECO:0000256" key="6">
    <source>
        <dbReference type="RuleBase" id="RU000417"/>
    </source>
</evidence>
<dbReference type="Gene3D" id="3.40.50.150">
    <property type="entry name" value="Vaccinia Virus protein VP39"/>
    <property type="match status" value="1"/>
</dbReference>
<sequence>MRCMPEPATTSLDAALDAALRSRRSDHGGVPVGALLVPKRKLTSCRAALEAAVGDLRHGTRSDVRHALVVDRVTPDMFLLHVPATVAGVLDDPAAAPAELAAAVASAVGASGAVFYSGVRRCDALFGRALPPLAPRPGPPEAFTFAEVFAGIGGFRLGLEPLGGRCVFAAELDRAASRAYGAHWPAGGEPRAGDISSVHAADLPAFDLLTAGFPCQPFSDRGSKAGLLDLRGQLYRELVRLLSARQPAAFLFENVAGLVTMDGGARSASVARKAYTDAAFTPGRTWPRLVDALSHGEPHDAPRTCPGRPHLCAHRGGALAVRLRGVVEGGQR</sequence>
<dbReference type="PANTHER" id="PTHR46098">
    <property type="entry name" value="TRNA (CYTOSINE(38)-C(5))-METHYLTRANSFERASE"/>
    <property type="match status" value="1"/>
</dbReference>
<evidence type="ECO:0000256" key="2">
    <source>
        <dbReference type="ARBA" id="ARBA00022679"/>
    </source>
</evidence>
<reference evidence="7" key="1">
    <citation type="submission" date="2021-01" db="EMBL/GenBank/DDBJ databases">
        <authorList>
            <person name="Corre E."/>
            <person name="Pelletier E."/>
            <person name="Niang G."/>
            <person name="Scheremetjew M."/>
            <person name="Finn R."/>
            <person name="Kale V."/>
            <person name="Holt S."/>
            <person name="Cochrane G."/>
            <person name="Meng A."/>
            <person name="Brown T."/>
            <person name="Cohen L."/>
        </authorList>
    </citation>
    <scope>NUCLEOTIDE SEQUENCE</scope>
    <source>
        <strain evidence="7">379</strain>
    </source>
</reference>
<dbReference type="PROSITE" id="PS51679">
    <property type="entry name" value="SAM_MT_C5"/>
    <property type="match status" value="1"/>
</dbReference>
<gene>
    <name evidence="7" type="ORF">EHUX00137_LOCUS23536</name>
</gene>
<dbReference type="SUPFAM" id="SSF53335">
    <property type="entry name" value="S-adenosyl-L-methionine-dependent methyltransferases"/>
    <property type="match status" value="1"/>
</dbReference>
<dbReference type="GO" id="GO:0003886">
    <property type="term" value="F:DNA (cytosine-5-)-methyltransferase activity"/>
    <property type="evidence" value="ECO:0007669"/>
    <property type="project" value="UniProtKB-EC"/>
</dbReference>
<comment type="similarity">
    <text evidence="4 5">Belongs to the class I-like SAM-binding methyltransferase superfamily. C5-methyltransferase family.</text>
</comment>
<organism evidence="7">
    <name type="scientific">Emiliania huxleyi</name>
    <name type="common">Coccolithophore</name>
    <name type="synonym">Pontosphaera huxleyi</name>
    <dbReference type="NCBI Taxonomy" id="2903"/>
    <lineage>
        <taxon>Eukaryota</taxon>
        <taxon>Haptista</taxon>
        <taxon>Haptophyta</taxon>
        <taxon>Prymnesiophyceae</taxon>
        <taxon>Isochrysidales</taxon>
        <taxon>Noelaerhabdaceae</taxon>
        <taxon>Emiliania</taxon>
    </lineage>
</organism>
<name>A0A7S3SNU9_EMIHU</name>
<protein>
    <recommendedName>
        <fullName evidence="6">Cytosine-specific methyltransferase</fullName>
        <ecNumber evidence="6">2.1.1.37</ecNumber>
    </recommendedName>
</protein>
<dbReference type="AlphaFoldDB" id="A0A7S3SNU9"/>
<dbReference type="GO" id="GO:0032259">
    <property type="term" value="P:methylation"/>
    <property type="evidence" value="ECO:0007669"/>
    <property type="project" value="UniProtKB-KW"/>
</dbReference>
<dbReference type="EMBL" id="HBIR01030387">
    <property type="protein sequence ID" value="CAE0559373.1"/>
    <property type="molecule type" value="Transcribed_RNA"/>
</dbReference>
<evidence type="ECO:0000256" key="5">
    <source>
        <dbReference type="RuleBase" id="RU000416"/>
    </source>
</evidence>
<dbReference type="InterPro" id="IPR001525">
    <property type="entry name" value="C5_MeTfrase"/>
</dbReference>
<evidence type="ECO:0000256" key="1">
    <source>
        <dbReference type="ARBA" id="ARBA00022603"/>
    </source>
</evidence>
<evidence type="ECO:0000256" key="4">
    <source>
        <dbReference type="PROSITE-ProRule" id="PRU01016"/>
    </source>
</evidence>